<accession>A0ABW4BS11</accession>
<dbReference type="EMBL" id="JBHTOI010000005">
    <property type="protein sequence ID" value="MFD1417565.1"/>
    <property type="molecule type" value="Genomic_DNA"/>
</dbReference>
<dbReference type="RefSeq" id="WP_125674697.1">
    <property type="nucleotide sequence ID" value="NZ_JBHTOI010000005.1"/>
</dbReference>
<protein>
    <submittedName>
        <fullName evidence="3">Zinc-ribbon domain-containing protein</fullName>
    </submittedName>
</protein>
<proteinExistence type="predicted"/>
<feature type="transmembrane region" description="Helical" evidence="1">
    <location>
        <begin position="237"/>
        <end position="255"/>
    </location>
</feature>
<sequence length="324" mass="35807">MKCPNCGASIKGDQKFCNKCGFDLSNIKVDETESSSKVENDQDIPVSETIAVETKPVHEYQTKSKSETSPILKFLNNNQSMIFIFVLASALIYCYNTDIGAIIFIIGILAILYLYSKNGKTNVETEFNKTLAGIVPLKNQSENKFWILETLAYGTNIIAIFKLPVIDLSDIFKMADSNIFTSGIVGQLNDIFNNGNISLFKLGTLTSKASSILAAYYKDDKNAEMTGVIKGLSELKWGIYIIVFCIILAIISRFIKNYEIPMQLVSGTVPAIIYLFIYFKIKNGDSDYAIIATFLGSGFYLGLAASIVLVLTSLLRLGKSQKRA</sequence>
<gene>
    <name evidence="3" type="ORF">ACFQ42_02165</name>
</gene>
<keyword evidence="1" id="KW-1133">Transmembrane helix</keyword>
<keyword evidence="1" id="KW-0812">Transmembrane</keyword>
<organism evidence="3 4">
    <name type="scientific">Companilactobacillus keshanensis</name>
    <dbReference type="NCBI Taxonomy" id="2486003"/>
    <lineage>
        <taxon>Bacteria</taxon>
        <taxon>Bacillati</taxon>
        <taxon>Bacillota</taxon>
        <taxon>Bacilli</taxon>
        <taxon>Lactobacillales</taxon>
        <taxon>Lactobacillaceae</taxon>
        <taxon>Companilactobacillus</taxon>
    </lineage>
</organism>
<dbReference type="Pfam" id="PF13240">
    <property type="entry name" value="Zn_Ribbon_1"/>
    <property type="match status" value="1"/>
</dbReference>
<comment type="caution">
    <text evidence="3">The sequence shown here is derived from an EMBL/GenBank/DDBJ whole genome shotgun (WGS) entry which is preliminary data.</text>
</comment>
<reference evidence="4" key="1">
    <citation type="journal article" date="2019" name="Int. J. Syst. Evol. Microbiol.">
        <title>The Global Catalogue of Microorganisms (GCM) 10K type strain sequencing project: providing services to taxonomists for standard genome sequencing and annotation.</title>
        <authorList>
            <consortium name="The Broad Institute Genomics Platform"/>
            <consortium name="The Broad Institute Genome Sequencing Center for Infectious Disease"/>
            <person name="Wu L."/>
            <person name="Ma J."/>
        </authorList>
    </citation>
    <scope>NUCLEOTIDE SEQUENCE [LARGE SCALE GENOMIC DNA]</scope>
    <source>
        <strain evidence="4">CCM 8936</strain>
    </source>
</reference>
<evidence type="ECO:0000256" key="1">
    <source>
        <dbReference type="SAM" id="Phobius"/>
    </source>
</evidence>
<evidence type="ECO:0000259" key="2">
    <source>
        <dbReference type="Pfam" id="PF13240"/>
    </source>
</evidence>
<evidence type="ECO:0000313" key="4">
    <source>
        <dbReference type="Proteomes" id="UP001597251"/>
    </source>
</evidence>
<keyword evidence="4" id="KW-1185">Reference proteome</keyword>
<dbReference type="Proteomes" id="UP001597251">
    <property type="component" value="Unassembled WGS sequence"/>
</dbReference>
<name>A0ABW4BS11_9LACO</name>
<feature type="domain" description="Zinc-ribbon" evidence="2">
    <location>
        <begin position="2"/>
        <end position="24"/>
    </location>
</feature>
<keyword evidence="1" id="KW-0472">Membrane</keyword>
<feature type="transmembrane region" description="Helical" evidence="1">
    <location>
        <begin position="262"/>
        <end position="279"/>
    </location>
</feature>
<feature type="transmembrane region" description="Helical" evidence="1">
    <location>
        <begin position="291"/>
        <end position="315"/>
    </location>
</feature>
<dbReference type="InterPro" id="IPR026870">
    <property type="entry name" value="Zinc_ribbon_dom"/>
</dbReference>
<evidence type="ECO:0000313" key="3">
    <source>
        <dbReference type="EMBL" id="MFD1417565.1"/>
    </source>
</evidence>
<feature type="transmembrane region" description="Helical" evidence="1">
    <location>
        <begin position="74"/>
        <end position="93"/>
    </location>
</feature>